<dbReference type="PROSITE" id="PS50206">
    <property type="entry name" value="RHODANESE_3"/>
    <property type="match status" value="2"/>
</dbReference>
<evidence type="ECO:0000256" key="2">
    <source>
        <dbReference type="ARBA" id="ARBA00022737"/>
    </source>
</evidence>
<dbReference type="InterPro" id="IPR045078">
    <property type="entry name" value="TST/MPST-like"/>
</dbReference>
<evidence type="ECO:0000259" key="3">
    <source>
        <dbReference type="PROSITE" id="PS50206"/>
    </source>
</evidence>
<dbReference type="RefSeq" id="WP_345826298.1">
    <property type="nucleotide sequence ID" value="NZ_JBDIML010000007.1"/>
</dbReference>
<dbReference type="InterPro" id="IPR001307">
    <property type="entry name" value="Thiosulphate_STrfase_CS"/>
</dbReference>
<accession>A0ABU9XKJ0</accession>
<comment type="caution">
    <text evidence="4">The sequence shown here is derived from an EMBL/GenBank/DDBJ whole genome shotgun (WGS) entry which is preliminary data.</text>
</comment>
<keyword evidence="2" id="KW-0677">Repeat</keyword>
<name>A0ABU9XKJ0_9BACI</name>
<dbReference type="PROSITE" id="PS00380">
    <property type="entry name" value="RHODANESE_1"/>
    <property type="match status" value="1"/>
</dbReference>
<evidence type="ECO:0000256" key="1">
    <source>
        <dbReference type="ARBA" id="ARBA00022679"/>
    </source>
</evidence>
<dbReference type="Pfam" id="PF00581">
    <property type="entry name" value="Rhodanese"/>
    <property type="match status" value="2"/>
</dbReference>
<dbReference type="Proteomes" id="UP001444625">
    <property type="component" value="Unassembled WGS sequence"/>
</dbReference>
<evidence type="ECO:0000313" key="4">
    <source>
        <dbReference type="EMBL" id="MEN2768803.1"/>
    </source>
</evidence>
<dbReference type="CDD" id="cd01448">
    <property type="entry name" value="TST_Repeat_1"/>
    <property type="match status" value="1"/>
</dbReference>
<dbReference type="SMART" id="SM00450">
    <property type="entry name" value="RHOD"/>
    <property type="match status" value="2"/>
</dbReference>
<dbReference type="Gene3D" id="3.40.250.10">
    <property type="entry name" value="Rhodanese-like domain"/>
    <property type="match status" value="2"/>
</dbReference>
<feature type="domain" description="Rhodanese" evidence="3">
    <location>
        <begin position="17"/>
        <end position="137"/>
    </location>
</feature>
<dbReference type="GO" id="GO:0016740">
    <property type="term" value="F:transferase activity"/>
    <property type="evidence" value="ECO:0007669"/>
    <property type="project" value="UniProtKB-KW"/>
</dbReference>
<proteinExistence type="predicted"/>
<dbReference type="EC" id="2.8.1.-" evidence="4"/>
<dbReference type="CDD" id="cd01449">
    <property type="entry name" value="TST_Repeat_2"/>
    <property type="match status" value="1"/>
</dbReference>
<protein>
    <submittedName>
        <fullName evidence="4">Sulfurtransferase</fullName>
        <ecNumber evidence="4">2.8.1.-</ecNumber>
    </submittedName>
</protein>
<reference evidence="4 5" key="1">
    <citation type="submission" date="2024-05" db="EMBL/GenBank/DDBJ databases">
        <authorList>
            <person name="Haq I."/>
            <person name="Ullah Z."/>
            <person name="Ahmad R."/>
            <person name="Li M."/>
            <person name="Tong Y."/>
        </authorList>
    </citation>
    <scope>NUCLEOTIDE SEQUENCE [LARGE SCALE GENOMIC DNA]</scope>
    <source>
        <strain evidence="4 5">16A2E</strain>
    </source>
</reference>
<dbReference type="PANTHER" id="PTHR11364">
    <property type="entry name" value="THIOSULFATE SULFERTANSFERASE"/>
    <property type="match status" value="1"/>
</dbReference>
<dbReference type="EMBL" id="JBDIML010000007">
    <property type="protein sequence ID" value="MEN2768803.1"/>
    <property type="molecule type" value="Genomic_DNA"/>
</dbReference>
<dbReference type="InterPro" id="IPR001763">
    <property type="entry name" value="Rhodanese-like_dom"/>
</dbReference>
<evidence type="ECO:0000313" key="5">
    <source>
        <dbReference type="Proteomes" id="UP001444625"/>
    </source>
</evidence>
<keyword evidence="1 4" id="KW-0808">Transferase</keyword>
<organism evidence="4 5">
    <name type="scientific">Ornithinibacillus xuwenensis</name>
    <dbReference type="NCBI Taxonomy" id="3144668"/>
    <lineage>
        <taxon>Bacteria</taxon>
        <taxon>Bacillati</taxon>
        <taxon>Bacillota</taxon>
        <taxon>Bacilli</taxon>
        <taxon>Bacillales</taxon>
        <taxon>Bacillaceae</taxon>
        <taxon>Ornithinibacillus</taxon>
    </lineage>
</organism>
<dbReference type="PANTHER" id="PTHR11364:SF27">
    <property type="entry name" value="SULFURTRANSFERASE"/>
    <property type="match status" value="1"/>
</dbReference>
<keyword evidence="5" id="KW-1185">Reference proteome</keyword>
<gene>
    <name evidence="4" type="ORF">ABC228_16590</name>
</gene>
<feature type="domain" description="Rhodanese" evidence="3">
    <location>
        <begin position="167"/>
        <end position="277"/>
    </location>
</feature>
<dbReference type="InterPro" id="IPR036873">
    <property type="entry name" value="Rhodanese-like_dom_sf"/>
</dbReference>
<sequence length="283" mass="32011">MSYLISVEKANEIITHSSDNVVVVDVRYQLQDKEAGKRAYEKAHIPGAVYFDLEKDLSNDDVGKHGGNHPLPDMTILANKLGDAGIDQTTTVVVYDQANDMFSSRFWWLLHYMGHDNVYILDGGYEAWGKAGNSVTAAMPNYKPKTFKPNQRYQEVVDMQRIRDNIKDKTAILIDSRSPERYLGKTEPLYKKAGHIPGAKNYFWMDVLHEDGSWKTSEELEQHFGKLDKNAEIIVSCGSGVSACPNIIGLKMAGYQQIKLYPGSFSDWISYDDNKVETKDENE</sequence>
<dbReference type="SUPFAM" id="SSF52821">
    <property type="entry name" value="Rhodanese/Cell cycle control phosphatase"/>
    <property type="match status" value="2"/>
</dbReference>